<dbReference type="GO" id="GO:0007264">
    <property type="term" value="P:small GTPase-mediated signal transduction"/>
    <property type="evidence" value="ECO:0007669"/>
    <property type="project" value="InterPro"/>
</dbReference>
<dbReference type="SMART" id="SM00174">
    <property type="entry name" value="RHO"/>
    <property type="match status" value="1"/>
</dbReference>
<dbReference type="InterPro" id="IPR001806">
    <property type="entry name" value="Small_GTPase"/>
</dbReference>
<proteinExistence type="predicted"/>
<evidence type="ECO:0008006" key="6">
    <source>
        <dbReference type="Google" id="ProtNLM"/>
    </source>
</evidence>
<gene>
    <name evidence="4" type="ORF">EYZ11_010932</name>
</gene>
<comment type="caution">
    <text evidence="4">The sequence shown here is derived from an EMBL/GenBank/DDBJ whole genome shotgun (WGS) entry which is preliminary data.</text>
</comment>
<organism evidence="4 5">
    <name type="scientific">Aspergillus tanneri</name>
    <dbReference type="NCBI Taxonomy" id="1220188"/>
    <lineage>
        <taxon>Eukaryota</taxon>
        <taxon>Fungi</taxon>
        <taxon>Dikarya</taxon>
        <taxon>Ascomycota</taxon>
        <taxon>Pezizomycotina</taxon>
        <taxon>Eurotiomycetes</taxon>
        <taxon>Eurotiomycetidae</taxon>
        <taxon>Eurotiales</taxon>
        <taxon>Aspergillaceae</taxon>
        <taxon>Aspergillus</taxon>
        <taxon>Aspergillus subgen. Circumdati</taxon>
    </lineage>
</organism>
<dbReference type="InterPro" id="IPR027417">
    <property type="entry name" value="P-loop_NTPase"/>
</dbReference>
<name>A0A4S3J9J1_9EURO</name>
<dbReference type="GO" id="GO:0003924">
    <property type="term" value="F:GTPase activity"/>
    <property type="evidence" value="ECO:0007669"/>
    <property type="project" value="InterPro"/>
</dbReference>
<dbReference type="SUPFAM" id="SSF52540">
    <property type="entry name" value="P-loop containing nucleoside triphosphate hydrolases"/>
    <property type="match status" value="1"/>
</dbReference>
<dbReference type="Gene3D" id="3.40.50.300">
    <property type="entry name" value="P-loop containing nucleotide triphosphate hydrolases"/>
    <property type="match status" value="1"/>
</dbReference>
<dbReference type="STRING" id="1220188.A0A4S3J9J1"/>
<evidence type="ECO:0000256" key="1">
    <source>
        <dbReference type="ARBA" id="ARBA00022741"/>
    </source>
</evidence>
<dbReference type="EMBL" id="SOSA01000628">
    <property type="protein sequence ID" value="THC89621.1"/>
    <property type="molecule type" value="Genomic_DNA"/>
</dbReference>
<evidence type="ECO:0000313" key="5">
    <source>
        <dbReference type="Proteomes" id="UP000308092"/>
    </source>
</evidence>
<dbReference type="InterPro" id="IPR003578">
    <property type="entry name" value="Small_GTPase_Rho"/>
</dbReference>
<evidence type="ECO:0000313" key="4">
    <source>
        <dbReference type="EMBL" id="THC89621.1"/>
    </source>
</evidence>
<dbReference type="GO" id="GO:0005525">
    <property type="term" value="F:GTP binding"/>
    <property type="evidence" value="ECO:0007669"/>
    <property type="project" value="UniProtKB-KW"/>
</dbReference>
<keyword evidence="5" id="KW-1185">Reference proteome</keyword>
<feature type="compositionally biased region" description="Polar residues" evidence="3">
    <location>
        <begin position="66"/>
        <end position="77"/>
    </location>
</feature>
<dbReference type="Proteomes" id="UP000308092">
    <property type="component" value="Unassembled WGS sequence"/>
</dbReference>
<dbReference type="PANTHER" id="PTHR24072">
    <property type="entry name" value="RHO FAMILY GTPASE"/>
    <property type="match status" value="1"/>
</dbReference>
<dbReference type="AlphaFoldDB" id="A0A4S3J9J1"/>
<keyword evidence="2" id="KW-0342">GTP-binding</keyword>
<dbReference type="Pfam" id="PF00071">
    <property type="entry name" value="Ras"/>
    <property type="match status" value="1"/>
</dbReference>
<dbReference type="VEuPathDB" id="FungiDB:EYZ11_010932"/>
<evidence type="ECO:0000256" key="3">
    <source>
        <dbReference type="SAM" id="MobiDB-lite"/>
    </source>
</evidence>
<evidence type="ECO:0000256" key="2">
    <source>
        <dbReference type="ARBA" id="ARBA00023134"/>
    </source>
</evidence>
<reference evidence="4 5" key="1">
    <citation type="submission" date="2019-03" db="EMBL/GenBank/DDBJ databases">
        <title>The genome sequence of a newly discovered highly antifungal drug resistant Aspergillus species, Aspergillus tanneri NIH 1004.</title>
        <authorList>
            <person name="Mounaud S."/>
            <person name="Singh I."/>
            <person name="Joardar V."/>
            <person name="Pakala S."/>
            <person name="Pakala S."/>
            <person name="Venepally P."/>
            <person name="Hoover J."/>
            <person name="Nierman W."/>
            <person name="Chung J."/>
            <person name="Losada L."/>
        </authorList>
    </citation>
    <scope>NUCLEOTIDE SEQUENCE [LARGE SCALE GENOMIC DNA]</scope>
    <source>
        <strain evidence="4 5">NIH1004</strain>
    </source>
</reference>
<protein>
    <recommendedName>
        <fullName evidence="6">Rho GTPase</fullName>
    </recommendedName>
</protein>
<sequence length="77" mass="8975">MRPLTYEGAHAIVLCFAVNDRTALDRIKENWIREIQYFCNKTPIILVGCKTDLREKHSEDHVSPEEVSNQCAETDRR</sequence>
<keyword evidence="1" id="KW-0547">Nucleotide-binding</keyword>
<accession>A0A4S3J9J1</accession>
<feature type="region of interest" description="Disordered" evidence="3">
    <location>
        <begin position="57"/>
        <end position="77"/>
    </location>
</feature>